<keyword evidence="3" id="KW-1185">Reference proteome</keyword>
<organism evidence="2 3">
    <name type="scientific">Rhodothermus profundi</name>
    <dbReference type="NCBI Taxonomy" id="633813"/>
    <lineage>
        <taxon>Bacteria</taxon>
        <taxon>Pseudomonadati</taxon>
        <taxon>Rhodothermota</taxon>
        <taxon>Rhodothermia</taxon>
        <taxon>Rhodothermales</taxon>
        <taxon>Rhodothermaceae</taxon>
        <taxon>Rhodothermus</taxon>
    </lineage>
</organism>
<reference evidence="3" key="1">
    <citation type="submission" date="2016-11" db="EMBL/GenBank/DDBJ databases">
        <authorList>
            <person name="Varghese N."/>
            <person name="Submissions S."/>
        </authorList>
    </citation>
    <scope>NUCLEOTIDE SEQUENCE [LARGE SCALE GENOMIC DNA]</scope>
    <source>
        <strain evidence="3">DSM 22212</strain>
    </source>
</reference>
<dbReference type="OrthoDB" id="1094867at2"/>
<dbReference type="PANTHER" id="PTHR35560">
    <property type="entry name" value="BLL0132 PROTEIN"/>
    <property type="match status" value="1"/>
</dbReference>
<feature type="chain" id="PRO_5012658069" description="Alpha/beta hydrolase family protein" evidence="1">
    <location>
        <begin position="21"/>
        <end position="311"/>
    </location>
</feature>
<dbReference type="RefSeq" id="WP_072715121.1">
    <property type="nucleotide sequence ID" value="NZ_FRAU01000003.1"/>
</dbReference>
<evidence type="ECO:0000313" key="3">
    <source>
        <dbReference type="Proteomes" id="UP000185812"/>
    </source>
</evidence>
<proteinExistence type="predicted"/>
<dbReference type="PROSITE" id="PS51257">
    <property type="entry name" value="PROKAR_LIPOPROTEIN"/>
    <property type="match status" value="1"/>
</dbReference>
<name>A0A1M6SY30_9BACT</name>
<gene>
    <name evidence="2" type="ORF">SAMN04488087_1273</name>
</gene>
<evidence type="ECO:0000256" key="1">
    <source>
        <dbReference type="SAM" id="SignalP"/>
    </source>
</evidence>
<protein>
    <recommendedName>
        <fullName evidence="4">Alpha/beta hydrolase family protein</fullName>
    </recommendedName>
</protein>
<dbReference type="Gene3D" id="3.40.50.1820">
    <property type="entry name" value="alpha/beta hydrolase"/>
    <property type="match status" value="1"/>
</dbReference>
<accession>A0A1M6SY30</accession>
<dbReference type="Proteomes" id="UP000185812">
    <property type="component" value="Unassembled WGS sequence"/>
</dbReference>
<sequence length="311" mass="35339">MRCRHKLGLLWVLLLTGCDATDSLQSGEAISLAPGRGSFLYPYPFFEQPLTVWYYLPDNFPPDGRVVIVMHGVKRNAHTYRDQWISHARRFHFLVLAPRFPAQQFSSRGYHQGNMQDAQGRFQPERLWTFTVIDSLFQYVRRLLQLTTNRFALYGHSAGGQFVHRYALFRSSTQADLLIAANTGWYTLPRWDITYPYGLKGSPLTRVDEVARAFQRRLIVLLGEKDTDPQDPYLNNAPEARAQGPHRLARGLYFYQNARQQADSLGLPFCWGLQTVPEVGHSNRGMAGPAAQLIAFPPDSIMRCGKSASSS</sequence>
<dbReference type="PANTHER" id="PTHR35560:SF3">
    <property type="entry name" value="PEPTIDASE S9 PROLYL OLIGOPEPTIDASE CATALYTIC DOMAIN-CONTAINING PROTEIN"/>
    <property type="match status" value="1"/>
</dbReference>
<keyword evidence="1" id="KW-0732">Signal</keyword>
<dbReference type="STRING" id="633813.SAMN04488087_1273"/>
<dbReference type="SUPFAM" id="SSF53474">
    <property type="entry name" value="alpha/beta-Hydrolases"/>
    <property type="match status" value="1"/>
</dbReference>
<evidence type="ECO:0000313" key="2">
    <source>
        <dbReference type="EMBL" id="SHK49550.1"/>
    </source>
</evidence>
<evidence type="ECO:0008006" key="4">
    <source>
        <dbReference type="Google" id="ProtNLM"/>
    </source>
</evidence>
<dbReference type="AlphaFoldDB" id="A0A1M6SY30"/>
<dbReference type="EMBL" id="FRAU01000003">
    <property type="protein sequence ID" value="SHK49550.1"/>
    <property type="molecule type" value="Genomic_DNA"/>
</dbReference>
<dbReference type="InterPro" id="IPR029058">
    <property type="entry name" value="AB_hydrolase_fold"/>
</dbReference>
<feature type="signal peptide" evidence="1">
    <location>
        <begin position="1"/>
        <end position="20"/>
    </location>
</feature>